<protein>
    <submittedName>
        <fullName evidence="1">Nhl domain protein</fullName>
    </submittedName>
</protein>
<name>A0A7J6W8Y9_THATH</name>
<dbReference type="EMBL" id="JABWDY010020969">
    <property type="protein sequence ID" value="KAF5192762.1"/>
    <property type="molecule type" value="Genomic_DNA"/>
</dbReference>
<dbReference type="OrthoDB" id="1723198at2759"/>
<comment type="caution">
    <text evidence="1">The sequence shown here is derived from an EMBL/GenBank/DDBJ whole genome shotgun (WGS) entry which is preliminary data.</text>
</comment>
<keyword evidence="2" id="KW-1185">Reference proteome</keyword>
<evidence type="ECO:0000313" key="1">
    <source>
        <dbReference type="EMBL" id="KAF5192762.1"/>
    </source>
</evidence>
<gene>
    <name evidence="1" type="ORF">FRX31_017650</name>
</gene>
<reference evidence="1 2" key="1">
    <citation type="submission" date="2020-06" db="EMBL/GenBank/DDBJ databases">
        <title>Transcriptomic and genomic resources for Thalictrum thalictroides and T. hernandezii: Facilitating candidate gene discovery in an emerging model plant lineage.</title>
        <authorList>
            <person name="Arias T."/>
            <person name="Riano-Pachon D.M."/>
            <person name="Di Stilio V.S."/>
        </authorList>
    </citation>
    <scope>NUCLEOTIDE SEQUENCE [LARGE SCALE GENOMIC DNA]</scope>
    <source>
        <strain evidence="2">cv. WT478/WT964</strain>
        <tissue evidence="1">Leaves</tissue>
    </source>
</reference>
<dbReference type="PANTHER" id="PTHR47076:SF12">
    <property type="entry name" value="NHL DOMAIN-CONTAINING PROTEIN"/>
    <property type="match status" value="1"/>
</dbReference>
<organism evidence="1 2">
    <name type="scientific">Thalictrum thalictroides</name>
    <name type="common">Rue-anemone</name>
    <name type="synonym">Anemone thalictroides</name>
    <dbReference type="NCBI Taxonomy" id="46969"/>
    <lineage>
        <taxon>Eukaryota</taxon>
        <taxon>Viridiplantae</taxon>
        <taxon>Streptophyta</taxon>
        <taxon>Embryophyta</taxon>
        <taxon>Tracheophyta</taxon>
        <taxon>Spermatophyta</taxon>
        <taxon>Magnoliopsida</taxon>
        <taxon>Ranunculales</taxon>
        <taxon>Ranunculaceae</taxon>
        <taxon>Thalictroideae</taxon>
        <taxon>Thalictrum</taxon>
    </lineage>
</organism>
<sequence length="176" mass="19591">MATVDSRGNSPREGLGAESIDDEMMFHKRGCCFWIPCIGSDRSNKLGSPSPWWERVGTSENEEKWWNKGWKAVLKVREWSEIMAGPKWKTFIRRFNKKNGGGSSNGGGSLLSGGGGKQNKFQYDPLSYSLNFDEGPGHNGQSDEDYVFRDFSSRYATIPISAKSSMDLGKDGPTFT</sequence>
<dbReference type="PANTHER" id="PTHR47076">
    <property type="entry name" value="NHL DOMAIN PROTEIN"/>
    <property type="match status" value="1"/>
</dbReference>
<evidence type="ECO:0000313" key="2">
    <source>
        <dbReference type="Proteomes" id="UP000554482"/>
    </source>
</evidence>
<dbReference type="Proteomes" id="UP000554482">
    <property type="component" value="Unassembled WGS sequence"/>
</dbReference>
<proteinExistence type="predicted"/>
<accession>A0A7J6W8Y9</accession>
<dbReference type="AlphaFoldDB" id="A0A7J6W8Y9"/>